<dbReference type="HOGENOM" id="CLU_1582922_0_0_2"/>
<dbReference type="Proteomes" id="UP000009231">
    <property type="component" value="Chromosome"/>
</dbReference>
<dbReference type="RefSeq" id="WP_013825177.1">
    <property type="nucleotide sequence ID" value="NC_015574.1"/>
</dbReference>
<protein>
    <submittedName>
        <fullName evidence="1">Uncharacterized protein</fullName>
    </submittedName>
</protein>
<proteinExistence type="predicted"/>
<reference evidence="1 2" key="1">
    <citation type="journal article" date="2014" name="Int. J. Syst. Evol. Microbiol.">
        <title>Methanobacterium paludis sp. nov. and a novel strain of Methanobacterium lacus isolated from northern peatlands.</title>
        <authorList>
            <person name="Cadillo-Quiroz H."/>
            <person name="Brauer S.L."/>
            <person name="Goodson N."/>
            <person name="Yavitt J.B."/>
            <person name="Zinder S.H."/>
        </authorList>
    </citation>
    <scope>NUCLEOTIDE SEQUENCE [LARGE SCALE GENOMIC DNA]</scope>
    <source>
        <strain evidence="2">DSM 25820 / JCM 18151 / SWAN1</strain>
    </source>
</reference>
<gene>
    <name evidence="1" type="ordered locus">MSWAN_0639</name>
</gene>
<dbReference type="KEGG" id="mew:MSWAN_0639"/>
<accession>F6D627</accession>
<dbReference type="InterPro" id="IPR036388">
    <property type="entry name" value="WH-like_DNA-bd_sf"/>
</dbReference>
<evidence type="ECO:0000313" key="2">
    <source>
        <dbReference type="Proteomes" id="UP000009231"/>
    </source>
</evidence>
<dbReference type="AlphaFoldDB" id="F6D627"/>
<dbReference type="STRING" id="868131.MSWAN_0639"/>
<dbReference type="Gene3D" id="1.10.10.10">
    <property type="entry name" value="Winged helix-like DNA-binding domain superfamily/Winged helix DNA-binding domain"/>
    <property type="match status" value="1"/>
</dbReference>
<keyword evidence="2" id="KW-1185">Reference proteome</keyword>
<dbReference type="InterPro" id="IPR036390">
    <property type="entry name" value="WH_DNA-bd_sf"/>
</dbReference>
<sequence length="168" mass="19094">MDNKEIRMKILEVLYDQEMEKSRPMPHGILKKELAIESNKVDLNVKYLERKGYIDLITAMNYYAANITATGIDYIENNEEVPKQNITHVNVNGNVENLALGDINTYNTSIYLNALIKAIEKAEEISPEEKKNLIDKIKDVAKNPYVSSISSSLIVESIKVLLTSFKPF</sequence>
<dbReference type="OrthoDB" id="384816at2157"/>
<evidence type="ECO:0000313" key="1">
    <source>
        <dbReference type="EMBL" id="AEG17675.1"/>
    </source>
</evidence>
<name>F6D627_METPW</name>
<dbReference type="SUPFAM" id="SSF46785">
    <property type="entry name" value="Winged helix' DNA-binding domain"/>
    <property type="match status" value="1"/>
</dbReference>
<dbReference type="GeneID" id="10668129"/>
<dbReference type="EMBL" id="CP002772">
    <property type="protein sequence ID" value="AEG17675.1"/>
    <property type="molecule type" value="Genomic_DNA"/>
</dbReference>
<organism evidence="1 2">
    <name type="scientific">Methanobacterium paludis (strain DSM 25820 / JCM 18151 / SWAN1)</name>
    <dbReference type="NCBI Taxonomy" id="868131"/>
    <lineage>
        <taxon>Archaea</taxon>
        <taxon>Methanobacteriati</taxon>
        <taxon>Methanobacteriota</taxon>
        <taxon>Methanomada group</taxon>
        <taxon>Methanobacteria</taxon>
        <taxon>Methanobacteriales</taxon>
        <taxon>Methanobacteriaceae</taxon>
        <taxon>Methanobacterium</taxon>
    </lineage>
</organism>